<name>A0A7J7LC67_9MAGN</name>
<protein>
    <submittedName>
        <fullName evidence="1">Uncharacterized protein</fullName>
    </submittedName>
</protein>
<evidence type="ECO:0000313" key="2">
    <source>
        <dbReference type="Proteomes" id="UP000541444"/>
    </source>
</evidence>
<feature type="non-terminal residue" evidence="1">
    <location>
        <position position="1"/>
    </location>
</feature>
<comment type="caution">
    <text evidence="1">The sequence shown here is derived from an EMBL/GenBank/DDBJ whole genome shotgun (WGS) entry which is preliminary data.</text>
</comment>
<sequence>SSSLAHLGSNLGLGDPRLFLTSVVVGAADFGHGERAAFPSSVVVLGRHSLLSSAVLLLVWVYCCD</sequence>
<gene>
    <name evidence="1" type="ORF">GIB67_000285</name>
</gene>
<organism evidence="1 2">
    <name type="scientific">Kingdonia uniflora</name>
    <dbReference type="NCBI Taxonomy" id="39325"/>
    <lineage>
        <taxon>Eukaryota</taxon>
        <taxon>Viridiplantae</taxon>
        <taxon>Streptophyta</taxon>
        <taxon>Embryophyta</taxon>
        <taxon>Tracheophyta</taxon>
        <taxon>Spermatophyta</taxon>
        <taxon>Magnoliopsida</taxon>
        <taxon>Ranunculales</taxon>
        <taxon>Circaeasteraceae</taxon>
        <taxon>Kingdonia</taxon>
    </lineage>
</organism>
<reference evidence="1 2" key="1">
    <citation type="journal article" date="2020" name="IScience">
        <title>Genome Sequencing of the Endangered Kingdonia uniflora (Circaeasteraceae, Ranunculales) Reveals Potential Mechanisms of Evolutionary Specialization.</title>
        <authorList>
            <person name="Sun Y."/>
            <person name="Deng T."/>
            <person name="Zhang A."/>
            <person name="Moore M.J."/>
            <person name="Landis J.B."/>
            <person name="Lin N."/>
            <person name="Zhang H."/>
            <person name="Zhang X."/>
            <person name="Huang J."/>
            <person name="Zhang X."/>
            <person name="Sun H."/>
            <person name="Wang H."/>
        </authorList>
    </citation>
    <scope>NUCLEOTIDE SEQUENCE [LARGE SCALE GENOMIC DNA]</scope>
    <source>
        <strain evidence="1">TB1705</strain>
        <tissue evidence="1">Leaf</tissue>
    </source>
</reference>
<proteinExistence type="predicted"/>
<dbReference type="EMBL" id="JACGCM010002394">
    <property type="protein sequence ID" value="KAF6140237.1"/>
    <property type="molecule type" value="Genomic_DNA"/>
</dbReference>
<dbReference type="AlphaFoldDB" id="A0A7J7LC67"/>
<dbReference type="Proteomes" id="UP000541444">
    <property type="component" value="Unassembled WGS sequence"/>
</dbReference>
<accession>A0A7J7LC67</accession>
<keyword evidence="2" id="KW-1185">Reference proteome</keyword>
<evidence type="ECO:0000313" key="1">
    <source>
        <dbReference type="EMBL" id="KAF6140237.1"/>
    </source>
</evidence>